<feature type="compositionally biased region" description="Low complexity" evidence="1">
    <location>
        <begin position="34"/>
        <end position="59"/>
    </location>
</feature>
<evidence type="ECO:0000313" key="3">
    <source>
        <dbReference type="Proteomes" id="UP000478090"/>
    </source>
</evidence>
<comment type="caution">
    <text evidence="2">The sequence shown here is derived from an EMBL/GenBank/DDBJ whole genome shotgun (WGS) entry which is preliminary data.</text>
</comment>
<dbReference type="Proteomes" id="UP000478090">
    <property type="component" value="Unassembled WGS sequence"/>
</dbReference>
<dbReference type="RefSeq" id="WP_161038143.1">
    <property type="nucleotide sequence ID" value="NZ_WWCM01000002.1"/>
</dbReference>
<reference evidence="2 3" key="1">
    <citation type="submission" date="2019-12" db="EMBL/GenBank/DDBJ databases">
        <title>Novel species isolated from a subtropical stream in China.</title>
        <authorList>
            <person name="Lu H."/>
        </authorList>
    </citation>
    <scope>NUCLEOTIDE SEQUENCE [LARGE SCALE GENOMIC DNA]</scope>
    <source>
        <strain evidence="2 3">CY13W</strain>
    </source>
</reference>
<accession>A0ABW9VH40</accession>
<sequence>MPTPPTALTSRKLEVVASLARQQPAPAPGVTATLARPDQPARPAQPVQPAQPALPAQSASASLQALDHLVRELPFVRVLTSKPDAVLDVPAIWPSASQPGTFGVSFPGNKDFSRYQDIASAREGLVKYQSQQQEASAPEPAAPDNVVSTLAPSAGAGVERTHMSWAELQLWRANLAPVAQPPRADKTEFTDRPLTALAVPPRPSSPIVEMAASVAPQRGVSLDDLKKAAAQRWGHQVTVLASYPEPQPGYPAIWPSKSVPGGYGVAVPGKGCYVAQSLDEVQPFLVDQLTPGRHIQASSTNLPEAARLELMARHNIDITPVILDGKEIAYVFHGKGKYNPTMMLSSHGNGREGRTFTKPGGVEFQFATPDNTVMSSRTMEYAKRLKDKQIAIADDQIYMSAPRLNSTNYSLDGGIGTQPQDVAQLIGEINRDGAARPFDFVLLNREAKNVYFADLMTGLQQTMNRLPTTLVAHFCRPKDDNAPVFDVLKR</sequence>
<organism evidence="2 3">
    <name type="scientific">Duganella qianjiadongensis</name>
    <dbReference type="NCBI Taxonomy" id="2692176"/>
    <lineage>
        <taxon>Bacteria</taxon>
        <taxon>Pseudomonadati</taxon>
        <taxon>Pseudomonadota</taxon>
        <taxon>Betaproteobacteria</taxon>
        <taxon>Burkholderiales</taxon>
        <taxon>Oxalobacteraceae</taxon>
        <taxon>Telluria group</taxon>
        <taxon>Duganella</taxon>
    </lineage>
</organism>
<keyword evidence="3" id="KW-1185">Reference proteome</keyword>
<feature type="region of interest" description="Disordered" evidence="1">
    <location>
        <begin position="20"/>
        <end position="59"/>
    </location>
</feature>
<dbReference type="EMBL" id="WWCM01000002">
    <property type="protein sequence ID" value="MYM38778.1"/>
    <property type="molecule type" value="Genomic_DNA"/>
</dbReference>
<gene>
    <name evidence="2" type="ORF">GTP27_05495</name>
</gene>
<evidence type="ECO:0000256" key="1">
    <source>
        <dbReference type="SAM" id="MobiDB-lite"/>
    </source>
</evidence>
<protein>
    <submittedName>
        <fullName evidence="2">Uncharacterized protein</fullName>
    </submittedName>
</protein>
<name>A0ABW9VH40_9BURK</name>
<proteinExistence type="predicted"/>
<evidence type="ECO:0000313" key="2">
    <source>
        <dbReference type="EMBL" id="MYM38778.1"/>
    </source>
</evidence>